<proteinExistence type="predicted"/>
<comment type="caution">
    <text evidence="2">The sequence shown here is derived from an EMBL/GenBank/DDBJ whole genome shotgun (WGS) entry which is preliminary data.</text>
</comment>
<evidence type="ECO:0008006" key="4">
    <source>
        <dbReference type="Google" id="ProtNLM"/>
    </source>
</evidence>
<reference evidence="2 3" key="1">
    <citation type="submission" date="2014-04" db="EMBL/GenBank/DDBJ databases">
        <title>Aquimarina sp. 22II-S11-z7 Genome Sequencing.</title>
        <authorList>
            <person name="Lai Q."/>
        </authorList>
    </citation>
    <scope>NUCLEOTIDE SEQUENCE [LARGE SCALE GENOMIC DNA]</scope>
    <source>
        <strain evidence="2 3">22II-S11-z7</strain>
    </source>
</reference>
<gene>
    <name evidence="2" type="ORF">ATO12_20700</name>
</gene>
<accession>A0A023BRZ9</accession>
<dbReference type="Proteomes" id="UP000023541">
    <property type="component" value="Unassembled WGS sequence"/>
</dbReference>
<evidence type="ECO:0000313" key="2">
    <source>
        <dbReference type="EMBL" id="EZH72558.1"/>
    </source>
</evidence>
<protein>
    <recommendedName>
        <fullName evidence="4">Lipoprotein</fullName>
    </recommendedName>
</protein>
<feature type="signal peptide" evidence="1">
    <location>
        <begin position="1"/>
        <end position="22"/>
    </location>
</feature>
<dbReference type="OrthoDB" id="1157646at2"/>
<dbReference type="RefSeq" id="WP_131248848.1">
    <property type="nucleotide sequence ID" value="NZ_AQRA01000007.1"/>
</dbReference>
<organism evidence="2 3">
    <name type="scientific">Aquimarina atlantica</name>
    <dbReference type="NCBI Taxonomy" id="1317122"/>
    <lineage>
        <taxon>Bacteria</taxon>
        <taxon>Pseudomonadati</taxon>
        <taxon>Bacteroidota</taxon>
        <taxon>Flavobacteriia</taxon>
        <taxon>Flavobacteriales</taxon>
        <taxon>Flavobacteriaceae</taxon>
        <taxon>Aquimarina</taxon>
    </lineage>
</organism>
<dbReference type="eggNOG" id="ENOG5032I99">
    <property type="taxonomic scope" value="Bacteria"/>
</dbReference>
<sequence length="263" mass="30759">MKLIIKLCAVSVMMLFVFTSCNKDELTIEESGVESTKDLQNKAPERGIVEIVHNYDYYGEKFKVLYVLDTKESEIVKVDGDVQMAERIFGKKDAPQGLFFEDQKEGETTINVKVFNTNDEVDEYIAKLAGDFPKERSEQRGTKGACVDGSINGTGNFYFYYHINYVTEMTGIRRTNKYYYKDWNLGGYNDHMSSLRLTKPWGRRAYVRLYQHSCYNGRTLNFYSPYYQTAAGANDLRNYTLSGWWFWKKSWNDKTSSYRVWAW</sequence>
<feature type="chain" id="PRO_5001512267" description="Lipoprotein" evidence="1">
    <location>
        <begin position="23"/>
        <end position="263"/>
    </location>
</feature>
<dbReference type="PROSITE" id="PS51257">
    <property type="entry name" value="PROKAR_LIPOPROTEIN"/>
    <property type="match status" value="1"/>
</dbReference>
<dbReference type="EMBL" id="AQRA01000007">
    <property type="protein sequence ID" value="EZH72558.1"/>
    <property type="molecule type" value="Genomic_DNA"/>
</dbReference>
<keyword evidence="3" id="KW-1185">Reference proteome</keyword>
<dbReference type="STRING" id="1317122.ATO12_20700"/>
<evidence type="ECO:0000313" key="3">
    <source>
        <dbReference type="Proteomes" id="UP000023541"/>
    </source>
</evidence>
<dbReference type="AlphaFoldDB" id="A0A023BRZ9"/>
<keyword evidence="1" id="KW-0732">Signal</keyword>
<name>A0A023BRZ9_9FLAO</name>
<evidence type="ECO:0000256" key="1">
    <source>
        <dbReference type="SAM" id="SignalP"/>
    </source>
</evidence>
<dbReference type="Gene3D" id="2.60.20.10">
    <property type="entry name" value="Crystallins"/>
    <property type="match status" value="1"/>
</dbReference>